<protein>
    <recommendedName>
        <fullName evidence="3">DUF4817 domain-containing protein</fullName>
    </recommendedName>
</protein>
<gene>
    <name evidence="1" type="ORF">CDAR_14111</name>
</gene>
<comment type="caution">
    <text evidence="1">The sequence shown here is derived from an EMBL/GenBank/DDBJ whole genome shotgun (WGS) entry which is preliminary data.</text>
</comment>
<evidence type="ECO:0000313" key="2">
    <source>
        <dbReference type="Proteomes" id="UP001054837"/>
    </source>
</evidence>
<reference evidence="1 2" key="1">
    <citation type="submission" date="2021-06" db="EMBL/GenBank/DDBJ databases">
        <title>Caerostris darwini draft genome.</title>
        <authorList>
            <person name="Kono N."/>
            <person name="Arakawa K."/>
        </authorList>
    </citation>
    <scope>NUCLEOTIDE SEQUENCE [LARGE SCALE GENOMIC DNA]</scope>
</reference>
<dbReference type="AlphaFoldDB" id="A0AAV4N7Z1"/>
<proteinExistence type="predicted"/>
<organism evidence="1 2">
    <name type="scientific">Caerostris darwini</name>
    <dbReference type="NCBI Taxonomy" id="1538125"/>
    <lineage>
        <taxon>Eukaryota</taxon>
        <taxon>Metazoa</taxon>
        <taxon>Ecdysozoa</taxon>
        <taxon>Arthropoda</taxon>
        <taxon>Chelicerata</taxon>
        <taxon>Arachnida</taxon>
        <taxon>Araneae</taxon>
        <taxon>Araneomorphae</taxon>
        <taxon>Entelegynae</taxon>
        <taxon>Araneoidea</taxon>
        <taxon>Araneidae</taxon>
        <taxon>Caerostris</taxon>
    </lineage>
</organism>
<keyword evidence="2" id="KW-1185">Reference proteome</keyword>
<accession>A0AAV4N7Z1</accession>
<name>A0AAV4N7Z1_9ARAC</name>
<dbReference type="Proteomes" id="UP001054837">
    <property type="component" value="Unassembled WGS sequence"/>
</dbReference>
<evidence type="ECO:0000313" key="1">
    <source>
        <dbReference type="EMBL" id="GIX80136.1"/>
    </source>
</evidence>
<dbReference type="EMBL" id="BPLQ01001270">
    <property type="protein sequence ID" value="GIX80136.1"/>
    <property type="molecule type" value="Genomic_DNA"/>
</dbReference>
<evidence type="ECO:0008006" key="3">
    <source>
        <dbReference type="Google" id="ProtNLM"/>
    </source>
</evidence>
<sequence>MNRKLHPTGGKYLLYHSRSSCSNLKESMQHFTDKELADIHFMYGLADCNSRPTQRMYRERFPQKNVPDVSEYGVFNQHNEHLWANRMLPNIPVNVWAGFIGDFLIGPYLLSSPLILEFLHTVRSSSILHVVPNGAPPHSGRCVQRHLSVSFGQRRIEPGRLDAWFPGFLSFESS</sequence>